<dbReference type="AlphaFoldDB" id="A0A5A5T7Z0"/>
<feature type="binding site" evidence="8">
    <location>
        <position position="239"/>
    </location>
    <ligand>
        <name>a purine D-ribonucleoside</name>
        <dbReference type="ChEBI" id="CHEBI:142355"/>
    </ligand>
</feature>
<dbReference type="PIRSF" id="PIRSF000477">
    <property type="entry name" value="PurNPase"/>
    <property type="match status" value="1"/>
</dbReference>
<dbReference type="Pfam" id="PF01048">
    <property type="entry name" value="PNP_UDP_1"/>
    <property type="match status" value="1"/>
</dbReference>
<feature type="binding site" evidence="8">
    <location>
        <position position="61"/>
    </location>
    <ligand>
        <name>phosphate</name>
        <dbReference type="ChEBI" id="CHEBI:43474"/>
    </ligand>
</feature>
<evidence type="ECO:0000256" key="4">
    <source>
        <dbReference type="ARBA" id="ARBA00022676"/>
    </source>
</evidence>
<evidence type="ECO:0000256" key="6">
    <source>
        <dbReference type="ARBA" id="ARBA00048556"/>
    </source>
</evidence>
<organism evidence="10 11">
    <name type="scientific">Dictyobacter arantiisoli</name>
    <dbReference type="NCBI Taxonomy" id="2014874"/>
    <lineage>
        <taxon>Bacteria</taxon>
        <taxon>Bacillati</taxon>
        <taxon>Chloroflexota</taxon>
        <taxon>Ktedonobacteria</taxon>
        <taxon>Ktedonobacterales</taxon>
        <taxon>Dictyobacteraceae</taxon>
        <taxon>Dictyobacter</taxon>
    </lineage>
</organism>
<dbReference type="PANTHER" id="PTHR11904:SF9">
    <property type="entry name" value="PURINE NUCLEOSIDE PHOSPHORYLASE-RELATED"/>
    <property type="match status" value="1"/>
</dbReference>
<feature type="binding site" evidence="8">
    <location>
        <position position="30"/>
    </location>
    <ligand>
        <name>phosphate</name>
        <dbReference type="ChEBI" id="CHEBI:43474"/>
    </ligand>
</feature>
<dbReference type="EMBL" id="BIXY01000005">
    <property type="protein sequence ID" value="GCF07079.1"/>
    <property type="molecule type" value="Genomic_DNA"/>
</dbReference>
<comment type="similarity">
    <text evidence="3 7">Belongs to the PNP/MTAP phosphorylase family.</text>
</comment>
<dbReference type="GO" id="GO:0004731">
    <property type="term" value="F:purine-nucleoside phosphorylase activity"/>
    <property type="evidence" value="ECO:0007669"/>
    <property type="project" value="UniProtKB-EC"/>
</dbReference>
<evidence type="ECO:0000256" key="8">
    <source>
        <dbReference type="PIRSR" id="PIRSR000477-2"/>
    </source>
</evidence>
<keyword evidence="5 7" id="KW-0808">Transferase</keyword>
<dbReference type="NCBIfam" id="NF006054">
    <property type="entry name" value="PRK08202.1"/>
    <property type="match status" value="1"/>
</dbReference>
<gene>
    <name evidence="10" type="primary">deoD</name>
    <name evidence="10" type="ORF">KDI_06430</name>
</gene>
<comment type="function">
    <text evidence="1">The purine nucleoside phosphorylases catalyze the phosphorolytic breakdown of the N-glycosidic bond in the beta-(deoxy)ribonucleoside molecules, with the formation of the corresponding free purine bases and pentose-1-phosphate. Cleaves guanosine, inosine, 2'-deoxyguanosine and 2'-deoxyinosine.</text>
</comment>
<evidence type="ECO:0000256" key="5">
    <source>
        <dbReference type="ARBA" id="ARBA00022679"/>
    </source>
</evidence>
<dbReference type="NCBIfam" id="TIGR01700">
    <property type="entry name" value="PNPH"/>
    <property type="match status" value="1"/>
</dbReference>
<dbReference type="NCBIfam" id="TIGR01697">
    <property type="entry name" value="PNPH-PUNA-XAPA"/>
    <property type="match status" value="1"/>
</dbReference>
<accession>A0A5A5T7Z0</accession>
<dbReference type="InterPro" id="IPR000845">
    <property type="entry name" value="Nucleoside_phosphorylase_d"/>
</dbReference>
<name>A0A5A5T7Z0_9CHLR</name>
<protein>
    <recommendedName>
        <fullName evidence="7">Purine nucleoside phosphorylase</fullName>
        <ecNumber evidence="7">2.4.2.1</ecNumber>
    </recommendedName>
    <alternativeName>
        <fullName evidence="7">Inosine-guanosine phosphorylase</fullName>
    </alternativeName>
</protein>
<keyword evidence="4 7" id="KW-0328">Glycosyltransferase</keyword>
<evidence type="ECO:0000259" key="9">
    <source>
        <dbReference type="Pfam" id="PF01048"/>
    </source>
</evidence>
<evidence type="ECO:0000313" key="11">
    <source>
        <dbReference type="Proteomes" id="UP000322530"/>
    </source>
</evidence>
<feature type="domain" description="Nucleoside phosphorylase" evidence="9">
    <location>
        <begin position="24"/>
        <end position="274"/>
    </location>
</feature>
<evidence type="ECO:0000256" key="3">
    <source>
        <dbReference type="ARBA" id="ARBA00006751"/>
    </source>
</evidence>
<feature type="binding site" evidence="8">
    <location>
        <begin position="81"/>
        <end position="83"/>
    </location>
    <ligand>
        <name>phosphate</name>
        <dbReference type="ChEBI" id="CHEBI:43474"/>
    </ligand>
</feature>
<comment type="pathway">
    <text evidence="2 7">Purine metabolism; purine nucleoside salvage.</text>
</comment>
<evidence type="ECO:0000313" key="10">
    <source>
        <dbReference type="EMBL" id="GCF07079.1"/>
    </source>
</evidence>
<dbReference type="UniPathway" id="UPA00606"/>
<dbReference type="EC" id="2.4.2.1" evidence="7"/>
<feature type="binding site" evidence="8">
    <location>
        <position position="113"/>
    </location>
    <ligand>
        <name>phosphate</name>
        <dbReference type="ChEBI" id="CHEBI:43474"/>
    </ligand>
</feature>
<dbReference type="SUPFAM" id="SSF53167">
    <property type="entry name" value="Purine and uridine phosphorylases"/>
    <property type="match status" value="1"/>
</dbReference>
<proteinExistence type="inferred from homology"/>
<keyword evidence="11" id="KW-1185">Reference proteome</keyword>
<comment type="catalytic activity">
    <reaction evidence="6">
        <text>a purine 2'-deoxy-D-ribonucleoside + phosphate = a purine nucleobase + 2-deoxy-alpha-D-ribose 1-phosphate</text>
        <dbReference type="Rhea" id="RHEA:36431"/>
        <dbReference type="ChEBI" id="CHEBI:26386"/>
        <dbReference type="ChEBI" id="CHEBI:43474"/>
        <dbReference type="ChEBI" id="CHEBI:57259"/>
        <dbReference type="ChEBI" id="CHEBI:142361"/>
        <dbReference type="EC" id="2.4.2.1"/>
    </reaction>
</comment>
<dbReference type="InterPro" id="IPR035994">
    <property type="entry name" value="Nucleoside_phosphorylase_sf"/>
</dbReference>
<evidence type="ECO:0000256" key="1">
    <source>
        <dbReference type="ARBA" id="ARBA00002678"/>
    </source>
</evidence>
<dbReference type="InterPro" id="IPR011268">
    <property type="entry name" value="Purine_phosphorylase"/>
</dbReference>
<dbReference type="GO" id="GO:0009116">
    <property type="term" value="P:nucleoside metabolic process"/>
    <property type="evidence" value="ECO:0007669"/>
    <property type="project" value="InterPro"/>
</dbReference>
<dbReference type="GO" id="GO:0005737">
    <property type="term" value="C:cytoplasm"/>
    <property type="evidence" value="ECO:0007669"/>
    <property type="project" value="TreeGrafter"/>
</dbReference>
<dbReference type="Proteomes" id="UP000322530">
    <property type="component" value="Unassembled WGS sequence"/>
</dbReference>
<reference evidence="10 11" key="1">
    <citation type="submission" date="2019-01" db="EMBL/GenBank/DDBJ databases">
        <title>Draft genome sequence of Dictyobacter sp. Uno17.</title>
        <authorList>
            <person name="Wang C.M."/>
            <person name="Zheng Y."/>
            <person name="Sakai Y."/>
            <person name="Abe K."/>
            <person name="Yokota A."/>
            <person name="Yabe S."/>
        </authorList>
    </citation>
    <scope>NUCLEOTIDE SEQUENCE [LARGE SCALE GENOMIC DNA]</scope>
    <source>
        <strain evidence="10 11">Uno17</strain>
    </source>
</reference>
<dbReference type="OrthoDB" id="1523230at2"/>
<evidence type="ECO:0000256" key="7">
    <source>
        <dbReference type="PIRNR" id="PIRNR000477"/>
    </source>
</evidence>
<dbReference type="InterPro" id="IPR011270">
    <property type="entry name" value="Pur_Nuc_Pase_Ino/Guo-sp"/>
</dbReference>
<comment type="caution">
    <text evidence="10">The sequence shown here is derived from an EMBL/GenBank/DDBJ whole genome shotgun (WGS) entry which is preliminary data.</text>
</comment>
<dbReference type="PANTHER" id="PTHR11904">
    <property type="entry name" value="METHYLTHIOADENOSINE/PURINE NUCLEOSIDE PHOSPHORYLASE"/>
    <property type="match status" value="1"/>
</dbReference>
<feature type="binding site" evidence="8">
    <location>
        <position position="197"/>
    </location>
    <ligand>
        <name>a purine D-ribonucleoside</name>
        <dbReference type="ChEBI" id="CHEBI:142355"/>
    </ligand>
</feature>
<evidence type="ECO:0000256" key="2">
    <source>
        <dbReference type="ARBA" id="ARBA00005058"/>
    </source>
</evidence>
<dbReference type="Gene3D" id="3.40.50.1580">
    <property type="entry name" value="Nucleoside phosphorylase domain"/>
    <property type="match status" value="1"/>
</dbReference>
<sequence length="281" mass="29855">MMLYDQVLEAAQAIQARTTVKPSVAIILGSGLGDLAAEVRDAVAIPYAEIPHFAQSTVVGHAGRLLIGTLAGVPVVVMQGRYHLYEGHSAQVATLPVRVMRLLGAETLIVSNASGGVNPAYRRGDFMLLRDHIYLPGLAGNNPLVGPHDERLGTRFPAVAKSYDAELRALAHKIADQYPDITLHDGVYTMLVGPNYETPAELVFLRMIGTDAVGMSTVSEVIVARQVGMRVLGFSLISNTATGNETEEVSHAEVLATANAVSTHFVNLVLGVIKEMGPPAA</sequence>
<feature type="binding site" evidence="8">
    <location>
        <position position="216"/>
    </location>
    <ligand>
        <name>phosphate</name>
        <dbReference type="ChEBI" id="CHEBI:43474"/>
    </ligand>
</feature>
<dbReference type="CDD" id="cd09009">
    <property type="entry name" value="PNP-EcPNPII_like"/>
    <property type="match status" value="1"/>
</dbReference>
<dbReference type="FunFam" id="3.40.50.1580:FF:000004">
    <property type="entry name" value="Purine nucleoside phosphorylase"/>
    <property type="match status" value="1"/>
</dbReference>